<feature type="domain" description="Carbohydrate kinase FGGY C-terminal" evidence="3">
    <location>
        <begin position="30"/>
        <end position="119"/>
    </location>
</feature>
<dbReference type="Pfam" id="PF02782">
    <property type="entry name" value="FGGY_C"/>
    <property type="match status" value="1"/>
</dbReference>
<dbReference type="InterPro" id="IPR018483">
    <property type="entry name" value="Carb_kinase_FGGY_CS"/>
</dbReference>
<name>X1J8H0_9ZZZZ</name>
<accession>X1J8H0</accession>
<dbReference type="PANTHER" id="PTHR43095:SF5">
    <property type="entry name" value="XYLULOSE KINASE"/>
    <property type="match status" value="1"/>
</dbReference>
<dbReference type="AlphaFoldDB" id="X1J8H0"/>
<dbReference type="PROSITE" id="PS00445">
    <property type="entry name" value="FGGY_KINASES_2"/>
    <property type="match status" value="1"/>
</dbReference>
<dbReference type="InterPro" id="IPR018485">
    <property type="entry name" value="FGGY_C"/>
</dbReference>
<dbReference type="InterPro" id="IPR043129">
    <property type="entry name" value="ATPase_NBD"/>
</dbReference>
<dbReference type="InterPro" id="IPR050406">
    <property type="entry name" value="FGGY_Carb_Kinase"/>
</dbReference>
<evidence type="ECO:0000256" key="2">
    <source>
        <dbReference type="ARBA" id="ARBA00022777"/>
    </source>
</evidence>
<evidence type="ECO:0000313" key="4">
    <source>
        <dbReference type="EMBL" id="GAH66048.1"/>
    </source>
</evidence>
<keyword evidence="1" id="KW-0808">Transferase</keyword>
<dbReference type="GO" id="GO:0005975">
    <property type="term" value="P:carbohydrate metabolic process"/>
    <property type="evidence" value="ECO:0007669"/>
    <property type="project" value="InterPro"/>
</dbReference>
<dbReference type="SUPFAM" id="SSF53067">
    <property type="entry name" value="Actin-like ATPase domain"/>
    <property type="match status" value="1"/>
</dbReference>
<reference evidence="4" key="1">
    <citation type="journal article" date="2014" name="Front. Microbiol.">
        <title>High frequency of phylogenetically diverse reductive dehalogenase-homologous genes in deep subseafloor sedimentary metagenomes.</title>
        <authorList>
            <person name="Kawai M."/>
            <person name="Futagami T."/>
            <person name="Toyoda A."/>
            <person name="Takaki Y."/>
            <person name="Nishi S."/>
            <person name="Hori S."/>
            <person name="Arai W."/>
            <person name="Tsubouchi T."/>
            <person name="Morono Y."/>
            <person name="Uchiyama I."/>
            <person name="Ito T."/>
            <person name="Fujiyama A."/>
            <person name="Inagaki F."/>
            <person name="Takami H."/>
        </authorList>
    </citation>
    <scope>NUCLEOTIDE SEQUENCE</scope>
    <source>
        <strain evidence="4">Expedition CK06-06</strain>
    </source>
</reference>
<organism evidence="4">
    <name type="scientific">marine sediment metagenome</name>
    <dbReference type="NCBI Taxonomy" id="412755"/>
    <lineage>
        <taxon>unclassified sequences</taxon>
        <taxon>metagenomes</taxon>
        <taxon>ecological metagenomes</taxon>
    </lineage>
</organism>
<dbReference type="EMBL" id="BARU01026724">
    <property type="protein sequence ID" value="GAH66048.1"/>
    <property type="molecule type" value="Genomic_DNA"/>
</dbReference>
<dbReference type="GO" id="GO:0016301">
    <property type="term" value="F:kinase activity"/>
    <property type="evidence" value="ECO:0007669"/>
    <property type="project" value="UniProtKB-KW"/>
</dbReference>
<sequence length="165" mass="18255">MIREAREIPTGSNGIRINPSFYPVPGSRQTGSVEGITLNTTRGNIYRAALEALSCKTKEGLGILEKAGKFRANSLICVGGGSKNNLWNQIRADILGLPVRLIDQQETAVLGAALFAFYGAGFFSSPDEARSVINYQGDTYEPSDHSEIYRELYQDYLGFFHENRR</sequence>
<dbReference type="GO" id="GO:0016773">
    <property type="term" value="F:phosphotransferase activity, alcohol group as acceptor"/>
    <property type="evidence" value="ECO:0007669"/>
    <property type="project" value="InterPro"/>
</dbReference>
<keyword evidence="2" id="KW-0418">Kinase</keyword>
<comment type="caution">
    <text evidence="4">The sequence shown here is derived from an EMBL/GenBank/DDBJ whole genome shotgun (WGS) entry which is preliminary data.</text>
</comment>
<gene>
    <name evidence="4" type="ORF">S03H2_42889</name>
</gene>
<protein>
    <recommendedName>
        <fullName evidence="3">Carbohydrate kinase FGGY C-terminal domain-containing protein</fullName>
    </recommendedName>
</protein>
<evidence type="ECO:0000256" key="1">
    <source>
        <dbReference type="ARBA" id="ARBA00022679"/>
    </source>
</evidence>
<proteinExistence type="predicted"/>
<dbReference type="PANTHER" id="PTHR43095">
    <property type="entry name" value="SUGAR KINASE"/>
    <property type="match status" value="1"/>
</dbReference>
<dbReference type="Gene3D" id="3.30.420.40">
    <property type="match status" value="1"/>
</dbReference>
<evidence type="ECO:0000259" key="3">
    <source>
        <dbReference type="Pfam" id="PF02782"/>
    </source>
</evidence>